<accession>A0A517P7A8</accession>
<evidence type="ECO:0000313" key="3">
    <source>
        <dbReference type="Proteomes" id="UP000318741"/>
    </source>
</evidence>
<name>A0A517P7A8_9PLAN</name>
<feature type="transmembrane region" description="Helical" evidence="1">
    <location>
        <begin position="178"/>
        <end position="198"/>
    </location>
</feature>
<gene>
    <name evidence="2" type="ORF">CA12_13520</name>
</gene>
<dbReference type="PROSITE" id="PS51257">
    <property type="entry name" value="PROKAR_LIPOPROTEIN"/>
    <property type="match status" value="1"/>
</dbReference>
<protein>
    <submittedName>
        <fullName evidence="2">Uncharacterized protein</fullName>
    </submittedName>
</protein>
<keyword evidence="1" id="KW-1133">Transmembrane helix</keyword>
<keyword evidence="1" id="KW-0812">Transmembrane</keyword>
<dbReference type="EMBL" id="CP036265">
    <property type="protein sequence ID" value="QDT15269.1"/>
    <property type="molecule type" value="Genomic_DNA"/>
</dbReference>
<feature type="transmembrane region" description="Helical" evidence="1">
    <location>
        <begin position="107"/>
        <end position="132"/>
    </location>
</feature>
<sequence>MFRRTDARPPRPESRPLRACLAVTALAGAWAIGCGVAYPHVVEPLRVDEVFTTAELTAAPIPGAAVRFKVLERQTSRAALPILGGALTLIAAVVALLFVWRDAWPSVSVAVVAVAAATGFLGALLVLGPLFFGGDIAAASNAMDTILTPAERAVPATYVRSEDMARRYFVEEARRDAWLLWTASLPLALAGTVVLWAIMRVERARGRDEPIDLFPSESPRDPHRGET</sequence>
<evidence type="ECO:0000256" key="1">
    <source>
        <dbReference type="SAM" id="Phobius"/>
    </source>
</evidence>
<keyword evidence="3" id="KW-1185">Reference proteome</keyword>
<dbReference type="RefSeq" id="WP_145358081.1">
    <property type="nucleotide sequence ID" value="NZ_CP036265.1"/>
</dbReference>
<dbReference type="KEGG" id="acaf:CA12_13520"/>
<evidence type="ECO:0000313" key="2">
    <source>
        <dbReference type="EMBL" id="QDT15269.1"/>
    </source>
</evidence>
<proteinExistence type="predicted"/>
<dbReference type="AlphaFoldDB" id="A0A517P7A8"/>
<feature type="transmembrane region" description="Helical" evidence="1">
    <location>
        <begin position="78"/>
        <end position="100"/>
    </location>
</feature>
<dbReference type="Proteomes" id="UP000318741">
    <property type="component" value="Chromosome"/>
</dbReference>
<keyword evidence="1" id="KW-0472">Membrane</keyword>
<organism evidence="2 3">
    <name type="scientific">Alienimonas californiensis</name>
    <dbReference type="NCBI Taxonomy" id="2527989"/>
    <lineage>
        <taxon>Bacteria</taxon>
        <taxon>Pseudomonadati</taxon>
        <taxon>Planctomycetota</taxon>
        <taxon>Planctomycetia</taxon>
        <taxon>Planctomycetales</taxon>
        <taxon>Planctomycetaceae</taxon>
        <taxon>Alienimonas</taxon>
    </lineage>
</organism>
<reference evidence="2 3" key="1">
    <citation type="submission" date="2019-02" db="EMBL/GenBank/DDBJ databases">
        <title>Deep-cultivation of Planctomycetes and their phenomic and genomic characterization uncovers novel biology.</title>
        <authorList>
            <person name="Wiegand S."/>
            <person name="Jogler M."/>
            <person name="Boedeker C."/>
            <person name="Pinto D."/>
            <person name="Vollmers J."/>
            <person name="Rivas-Marin E."/>
            <person name="Kohn T."/>
            <person name="Peeters S.H."/>
            <person name="Heuer A."/>
            <person name="Rast P."/>
            <person name="Oberbeckmann S."/>
            <person name="Bunk B."/>
            <person name="Jeske O."/>
            <person name="Meyerdierks A."/>
            <person name="Storesund J.E."/>
            <person name="Kallscheuer N."/>
            <person name="Luecker S."/>
            <person name="Lage O.M."/>
            <person name="Pohl T."/>
            <person name="Merkel B.J."/>
            <person name="Hornburger P."/>
            <person name="Mueller R.-W."/>
            <person name="Bruemmer F."/>
            <person name="Labrenz M."/>
            <person name="Spormann A.M."/>
            <person name="Op den Camp H."/>
            <person name="Overmann J."/>
            <person name="Amann R."/>
            <person name="Jetten M.S.M."/>
            <person name="Mascher T."/>
            <person name="Medema M.H."/>
            <person name="Devos D.P."/>
            <person name="Kaster A.-K."/>
            <person name="Ovreas L."/>
            <person name="Rohde M."/>
            <person name="Galperin M.Y."/>
            <person name="Jogler C."/>
        </authorList>
    </citation>
    <scope>NUCLEOTIDE SEQUENCE [LARGE SCALE GENOMIC DNA]</scope>
    <source>
        <strain evidence="2 3">CA12</strain>
    </source>
</reference>